<dbReference type="Pfam" id="PF00126">
    <property type="entry name" value="HTH_1"/>
    <property type="match status" value="1"/>
</dbReference>
<protein>
    <submittedName>
        <fullName evidence="6">Hydrogen peroxide-inducible protein</fullName>
    </submittedName>
</protein>
<dbReference type="Proteomes" id="UP000321306">
    <property type="component" value="Unassembled WGS sequence"/>
</dbReference>
<evidence type="ECO:0000259" key="5">
    <source>
        <dbReference type="PROSITE" id="PS50931"/>
    </source>
</evidence>
<evidence type="ECO:0000256" key="3">
    <source>
        <dbReference type="ARBA" id="ARBA00023125"/>
    </source>
</evidence>
<evidence type="ECO:0000256" key="2">
    <source>
        <dbReference type="ARBA" id="ARBA00023015"/>
    </source>
</evidence>
<comment type="similarity">
    <text evidence="1">Belongs to the LysR transcriptional regulatory family.</text>
</comment>
<dbReference type="Gene3D" id="1.10.10.10">
    <property type="entry name" value="Winged helix-like DNA-binding domain superfamily/Winged helix DNA-binding domain"/>
    <property type="match status" value="1"/>
</dbReference>
<keyword evidence="7" id="KW-1185">Reference proteome</keyword>
<evidence type="ECO:0000256" key="1">
    <source>
        <dbReference type="ARBA" id="ARBA00009437"/>
    </source>
</evidence>
<dbReference type="InterPro" id="IPR000847">
    <property type="entry name" value="LysR_HTH_N"/>
</dbReference>
<dbReference type="InterPro" id="IPR005119">
    <property type="entry name" value="LysR_subst-bd"/>
</dbReference>
<dbReference type="GO" id="GO:0005829">
    <property type="term" value="C:cytosol"/>
    <property type="evidence" value="ECO:0007669"/>
    <property type="project" value="TreeGrafter"/>
</dbReference>
<feature type="domain" description="HTH lysR-type" evidence="5">
    <location>
        <begin position="8"/>
        <end position="65"/>
    </location>
</feature>
<comment type="caution">
    <text evidence="6">The sequence shown here is derived from an EMBL/GenBank/DDBJ whole genome shotgun (WGS) entry which is preliminary data.</text>
</comment>
<dbReference type="AlphaFoldDB" id="A0A511N0B7"/>
<dbReference type="FunFam" id="1.10.10.10:FF:000001">
    <property type="entry name" value="LysR family transcriptional regulator"/>
    <property type="match status" value="1"/>
</dbReference>
<dbReference type="Gene3D" id="3.40.190.290">
    <property type="match status" value="1"/>
</dbReference>
<organism evidence="6 7">
    <name type="scientific">Deinococcus cellulosilyticus (strain DSM 18568 / NBRC 106333 / KACC 11606 / 5516J-15)</name>
    <dbReference type="NCBI Taxonomy" id="1223518"/>
    <lineage>
        <taxon>Bacteria</taxon>
        <taxon>Thermotogati</taxon>
        <taxon>Deinococcota</taxon>
        <taxon>Deinococci</taxon>
        <taxon>Deinococcales</taxon>
        <taxon>Deinococcaceae</taxon>
        <taxon>Deinococcus</taxon>
    </lineage>
</organism>
<dbReference type="Pfam" id="PF03466">
    <property type="entry name" value="LysR_substrate"/>
    <property type="match status" value="1"/>
</dbReference>
<keyword evidence="2" id="KW-0805">Transcription regulation</keyword>
<sequence>MFSMAFQPTLAQLRAFTAVVEHQGFSRAAAALGVTQSSLSHSVSSLEQGLNAVLLTRHARGITLTQKGTLVLIRARTILQLTMQLVEETAAEEVLSGMVSIACYRSVATHLLPVVMQHLYSQHPGIRLDIFDGCLNREDASREVLEGHCQLGIAHLPADSRLQAFPILTDPYVLVLPSNTPDIQNWEDLKDLPFIRFGREAHADEPSWTHLKPVLSLQEESSVLAMVASRMGFSILPRLTTEPHPAGVRLQGLPVFAARTLGVVTRAETLLLPHVRVVLDLLCNPQVLKASTLHQGPVHRV</sequence>
<keyword evidence="3" id="KW-0238">DNA-binding</keyword>
<accession>A0A511N0B7</accession>
<dbReference type="PANTHER" id="PTHR30419">
    <property type="entry name" value="HTH-TYPE TRANSCRIPTIONAL REGULATOR YBHD"/>
    <property type="match status" value="1"/>
</dbReference>
<name>A0A511N0B7_DEIC1</name>
<dbReference type="InterPro" id="IPR050950">
    <property type="entry name" value="HTH-type_LysR_regulators"/>
</dbReference>
<dbReference type="GO" id="GO:0003677">
    <property type="term" value="F:DNA binding"/>
    <property type="evidence" value="ECO:0007669"/>
    <property type="project" value="UniProtKB-KW"/>
</dbReference>
<gene>
    <name evidence="6" type="ORF">DC3_19180</name>
</gene>
<dbReference type="GO" id="GO:0003700">
    <property type="term" value="F:DNA-binding transcription factor activity"/>
    <property type="evidence" value="ECO:0007669"/>
    <property type="project" value="InterPro"/>
</dbReference>
<dbReference type="InterPro" id="IPR036388">
    <property type="entry name" value="WH-like_DNA-bd_sf"/>
</dbReference>
<dbReference type="SUPFAM" id="SSF53850">
    <property type="entry name" value="Periplasmic binding protein-like II"/>
    <property type="match status" value="1"/>
</dbReference>
<dbReference type="EMBL" id="BJXB01000007">
    <property type="protein sequence ID" value="GEM46283.1"/>
    <property type="molecule type" value="Genomic_DNA"/>
</dbReference>
<dbReference type="InterPro" id="IPR036390">
    <property type="entry name" value="WH_DNA-bd_sf"/>
</dbReference>
<dbReference type="PRINTS" id="PR00039">
    <property type="entry name" value="HTHLYSR"/>
</dbReference>
<evidence type="ECO:0000256" key="4">
    <source>
        <dbReference type="ARBA" id="ARBA00023163"/>
    </source>
</evidence>
<evidence type="ECO:0000313" key="6">
    <source>
        <dbReference type="EMBL" id="GEM46283.1"/>
    </source>
</evidence>
<keyword evidence="4" id="KW-0804">Transcription</keyword>
<dbReference type="RefSeq" id="WP_146884101.1">
    <property type="nucleotide sequence ID" value="NZ_BJXB01000007.1"/>
</dbReference>
<proteinExistence type="inferred from homology"/>
<reference evidence="6 7" key="1">
    <citation type="submission" date="2019-07" db="EMBL/GenBank/DDBJ databases">
        <title>Whole genome shotgun sequence of Deinococcus cellulosilyticus NBRC 106333.</title>
        <authorList>
            <person name="Hosoyama A."/>
            <person name="Uohara A."/>
            <person name="Ohji S."/>
            <person name="Ichikawa N."/>
        </authorList>
    </citation>
    <scope>NUCLEOTIDE SEQUENCE [LARGE SCALE GENOMIC DNA]</scope>
    <source>
        <strain evidence="6 7">NBRC 106333</strain>
    </source>
</reference>
<dbReference type="SUPFAM" id="SSF46785">
    <property type="entry name" value="Winged helix' DNA-binding domain"/>
    <property type="match status" value="1"/>
</dbReference>
<dbReference type="CDD" id="cd05466">
    <property type="entry name" value="PBP2_LTTR_substrate"/>
    <property type="match status" value="1"/>
</dbReference>
<dbReference type="OrthoDB" id="8751315at2"/>
<evidence type="ECO:0000313" key="7">
    <source>
        <dbReference type="Proteomes" id="UP000321306"/>
    </source>
</evidence>
<dbReference type="PROSITE" id="PS50931">
    <property type="entry name" value="HTH_LYSR"/>
    <property type="match status" value="1"/>
</dbReference>